<evidence type="ECO:0000313" key="4">
    <source>
        <dbReference type="EMBL" id="ABC82199.1"/>
    </source>
</evidence>
<dbReference type="Proteomes" id="UP000001935">
    <property type="component" value="Chromosome"/>
</dbReference>
<dbReference type="InterPro" id="IPR046342">
    <property type="entry name" value="CBS_dom_sf"/>
</dbReference>
<evidence type="ECO:0000256" key="1">
    <source>
        <dbReference type="ARBA" id="ARBA00022737"/>
    </source>
</evidence>
<name>Q2IKL9_ANADE</name>
<sequence length="149" mass="16270">MADAKLTVGDWMTKNPITIEDESSVIEAIHLLKEKNIRRLPVMRQGRLVGLVTEKMLFGYMPAKATTLDQWELHYLLSKTPVRAAMNPAPHTVHPDTPLAEAARLLHDRKLNGVIVVSAQGDLEGLLTTTNALEALIHFSGAASASAKP</sequence>
<dbReference type="eggNOG" id="COG0517">
    <property type="taxonomic scope" value="Bacteria"/>
</dbReference>
<dbReference type="KEGG" id="ade:Adeh_2429"/>
<keyword evidence="2" id="KW-0129">CBS domain</keyword>
<dbReference type="RefSeq" id="WP_011421481.1">
    <property type="nucleotide sequence ID" value="NC_007760.1"/>
</dbReference>
<proteinExistence type="predicted"/>
<dbReference type="SUPFAM" id="SSF54631">
    <property type="entry name" value="CBS-domain pair"/>
    <property type="match status" value="1"/>
</dbReference>
<dbReference type="Pfam" id="PF00571">
    <property type="entry name" value="CBS"/>
    <property type="match status" value="2"/>
</dbReference>
<protein>
    <submittedName>
        <fullName evidence="4">Putative signal transduction protein with CBS domains</fullName>
    </submittedName>
</protein>
<feature type="domain" description="CBS" evidence="3">
    <location>
        <begin position="12"/>
        <end position="68"/>
    </location>
</feature>
<feature type="domain" description="CBS" evidence="3">
    <location>
        <begin position="86"/>
        <end position="144"/>
    </location>
</feature>
<keyword evidence="1" id="KW-0677">Repeat</keyword>
<gene>
    <name evidence="4" type="ordered locus">Adeh_2429</name>
</gene>
<dbReference type="AlphaFoldDB" id="Q2IKL9"/>
<dbReference type="InterPro" id="IPR051462">
    <property type="entry name" value="CBS_domain-containing"/>
</dbReference>
<dbReference type="HOGENOM" id="CLU_040681_9_1_7"/>
<dbReference type="STRING" id="290397.Adeh_2429"/>
<dbReference type="CDD" id="cd04584">
    <property type="entry name" value="CBS_pair_AcuB_like"/>
    <property type="match status" value="1"/>
</dbReference>
<dbReference type="SMART" id="SM00116">
    <property type="entry name" value="CBS"/>
    <property type="match status" value="2"/>
</dbReference>
<dbReference type="InterPro" id="IPR000644">
    <property type="entry name" value="CBS_dom"/>
</dbReference>
<dbReference type="Gene3D" id="3.10.580.10">
    <property type="entry name" value="CBS-domain"/>
    <property type="match status" value="1"/>
</dbReference>
<dbReference type="PANTHER" id="PTHR48108">
    <property type="entry name" value="CBS DOMAIN-CONTAINING PROTEIN CBSX2, CHLOROPLASTIC"/>
    <property type="match status" value="1"/>
</dbReference>
<organism evidence="4 5">
    <name type="scientific">Anaeromyxobacter dehalogenans (strain 2CP-C)</name>
    <dbReference type="NCBI Taxonomy" id="290397"/>
    <lineage>
        <taxon>Bacteria</taxon>
        <taxon>Pseudomonadati</taxon>
        <taxon>Myxococcota</taxon>
        <taxon>Myxococcia</taxon>
        <taxon>Myxococcales</taxon>
        <taxon>Cystobacterineae</taxon>
        <taxon>Anaeromyxobacteraceae</taxon>
        <taxon>Anaeromyxobacter</taxon>
    </lineage>
</organism>
<reference evidence="4 5" key="1">
    <citation type="submission" date="2006-01" db="EMBL/GenBank/DDBJ databases">
        <title>Complete sequence of Anaeromyxobacter dehalogenans 2CP-C.</title>
        <authorList>
            <consortium name="US DOE Joint Genome Institute"/>
            <person name="Copeland A."/>
            <person name="Lucas S."/>
            <person name="Lapidus A."/>
            <person name="Barry K."/>
            <person name="Detter J.C."/>
            <person name="Glavina T."/>
            <person name="Hammon N."/>
            <person name="Israni S."/>
            <person name="Pitluck S."/>
            <person name="Brettin T."/>
            <person name="Bruce D."/>
            <person name="Han C."/>
            <person name="Tapia R."/>
            <person name="Gilna P."/>
            <person name="Kiss H."/>
            <person name="Schmutz J."/>
            <person name="Larimer F."/>
            <person name="Land M."/>
            <person name="Kyrpides N."/>
            <person name="Anderson I."/>
            <person name="Sanford R.A."/>
            <person name="Ritalahti K.M."/>
            <person name="Thomas H.S."/>
            <person name="Kirby J.R."/>
            <person name="Zhulin I.B."/>
            <person name="Loeffler F.E."/>
            <person name="Richardson P."/>
        </authorList>
    </citation>
    <scope>NUCLEOTIDE SEQUENCE [LARGE SCALE GENOMIC DNA]</scope>
    <source>
        <strain evidence="4 5">2CP-C</strain>
    </source>
</reference>
<accession>Q2IKL9</accession>
<evidence type="ECO:0000259" key="3">
    <source>
        <dbReference type="PROSITE" id="PS51371"/>
    </source>
</evidence>
<dbReference type="PANTHER" id="PTHR48108:SF34">
    <property type="entry name" value="CBS DOMAIN-CONTAINING PROTEIN YHCV"/>
    <property type="match status" value="1"/>
</dbReference>
<dbReference type="OrthoDB" id="9802114at2"/>
<evidence type="ECO:0000313" key="5">
    <source>
        <dbReference type="Proteomes" id="UP000001935"/>
    </source>
</evidence>
<evidence type="ECO:0000256" key="2">
    <source>
        <dbReference type="PROSITE-ProRule" id="PRU00703"/>
    </source>
</evidence>
<dbReference type="PROSITE" id="PS51371">
    <property type="entry name" value="CBS"/>
    <property type="match status" value="2"/>
</dbReference>
<dbReference type="EMBL" id="CP000251">
    <property type="protein sequence ID" value="ABC82199.1"/>
    <property type="molecule type" value="Genomic_DNA"/>
</dbReference>